<dbReference type="PANTHER" id="PTHR43065">
    <property type="entry name" value="SENSOR HISTIDINE KINASE"/>
    <property type="match status" value="1"/>
</dbReference>
<dbReference type="SUPFAM" id="SSF47384">
    <property type="entry name" value="Homodimeric domain of signal transducing histidine kinase"/>
    <property type="match status" value="1"/>
</dbReference>
<reference evidence="13" key="1">
    <citation type="submission" date="2017-06" db="EMBL/GenBank/DDBJ databases">
        <title>Genome analysis of Fimbriiglobus ruber SP5, the first member of the order Planctomycetales with confirmed chitinolytic capability.</title>
        <authorList>
            <person name="Ravin N.V."/>
            <person name="Rakitin A.L."/>
            <person name="Ivanova A.A."/>
            <person name="Beletsky A.V."/>
            <person name="Kulichevskaya I.S."/>
            <person name="Mardanov A.V."/>
            <person name="Dedysh S.N."/>
        </authorList>
    </citation>
    <scope>NUCLEOTIDE SEQUENCE [LARGE SCALE GENOMIC DNA]</scope>
    <source>
        <strain evidence="13">SP5</strain>
    </source>
</reference>
<dbReference type="SMART" id="SM00388">
    <property type="entry name" value="HisKA"/>
    <property type="match status" value="1"/>
</dbReference>
<keyword evidence="8" id="KW-0902">Two-component regulatory system</keyword>
<dbReference type="PROSITE" id="PS51257">
    <property type="entry name" value="PROKAR_LIPOPROTEIN"/>
    <property type="match status" value="1"/>
</dbReference>
<evidence type="ECO:0000256" key="2">
    <source>
        <dbReference type="ARBA" id="ARBA00012438"/>
    </source>
</evidence>
<dbReference type="SUPFAM" id="SSF55874">
    <property type="entry name" value="ATPase domain of HSP90 chaperone/DNA topoisomerase II/histidine kinase"/>
    <property type="match status" value="1"/>
</dbReference>
<evidence type="ECO:0000313" key="13">
    <source>
        <dbReference type="Proteomes" id="UP000214646"/>
    </source>
</evidence>
<dbReference type="Proteomes" id="UP000214646">
    <property type="component" value="Unassembled WGS sequence"/>
</dbReference>
<keyword evidence="5" id="KW-0547">Nucleotide-binding</keyword>
<dbReference type="GO" id="GO:0005524">
    <property type="term" value="F:ATP binding"/>
    <property type="evidence" value="ECO:0007669"/>
    <property type="project" value="UniProtKB-KW"/>
</dbReference>
<dbReference type="RefSeq" id="WP_088254959.1">
    <property type="nucleotide sequence ID" value="NZ_NIDE01000005.1"/>
</dbReference>
<feature type="domain" description="Histidine kinase" evidence="11">
    <location>
        <begin position="279"/>
        <end position="487"/>
    </location>
</feature>
<dbReference type="InterPro" id="IPR036097">
    <property type="entry name" value="HisK_dim/P_sf"/>
</dbReference>
<dbReference type="Pfam" id="PF00512">
    <property type="entry name" value="HisKA"/>
    <property type="match status" value="1"/>
</dbReference>
<protein>
    <recommendedName>
        <fullName evidence="2">histidine kinase</fullName>
        <ecNumber evidence="2">2.7.13.3</ecNumber>
    </recommendedName>
</protein>
<keyword evidence="10" id="KW-0472">Membrane</keyword>
<dbReference type="Pfam" id="PF02518">
    <property type="entry name" value="HATPase_c"/>
    <property type="match status" value="1"/>
</dbReference>
<keyword evidence="13" id="KW-1185">Reference proteome</keyword>
<evidence type="ECO:0000256" key="4">
    <source>
        <dbReference type="ARBA" id="ARBA00022679"/>
    </source>
</evidence>
<dbReference type="CDD" id="cd00082">
    <property type="entry name" value="HisKA"/>
    <property type="match status" value="1"/>
</dbReference>
<keyword evidence="9" id="KW-0175">Coiled coil</keyword>
<dbReference type="Gene3D" id="1.10.287.130">
    <property type="match status" value="1"/>
</dbReference>
<dbReference type="EC" id="2.7.13.3" evidence="2"/>
<dbReference type="InterPro" id="IPR004358">
    <property type="entry name" value="Sig_transdc_His_kin-like_C"/>
</dbReference>
<keyword evidence="6 12" id="KW-0418">Kinase</keyword>
<evidence type="ECO:0000256" key="3">
    <source>
        <dbReference type="ARBA" id="ARBA00022553"/>
    </source>
</evidence>
<dbReference type="Gene3D" id="3.30.565.10">
    <property type="entry name" value="Histidine kinase-like ATPase, C-terminal domain"/>
    <property type="match status" value="1"/>
</dbReference>
<keyword evidence="10" id="KW-1133">Transmembrane helix</keyword>
<comment type="caution">
    <text evidence="12">The sequence shown here is derived from an EMBL/GenBank/DDBJ whole genome shotgun (WGS) entry which is preliminary data.</text>
</comment>
<dbReference type="AlphaFoldDB" id="A0A225DZA0"/>
<dbReference type="CDD" id="cd00075">
    <property type="entry name" value="HATPase"/>
    <property type="match status" value="1"/>
</dbReference>
<accession>A0A225DZA0</accession>
<comment type="catalytic activity">
    <reaction evidence="1">
        <text>ATP + protein L-histidine = ADP + protein N-phospho-L-histidine.</text>
        <dbReference type="EC" id="2.7.13.3"/>
    </reaction>
</comment>
<name>A0A225DZA0_9BACT</name>
<evidence type="ECO:0000313" key="12">
    <source>
        <dbReference type="EMBL" id="OWK41685.1"/>
    </source>
</evidence>
<dbReference type="PRINTS" id="PR00344">
    <property type="entry name" value="BCTRLSENSOR"/>
</dbReference>
<evidence type="ECO:0000256" key="1">
    <source>
        <dbReference type="ARBA" id="ARBA00000085"/>
    </source>
</evidence>
<dbReference type="GO" id="GO:0000155">
    <property type="term" value="F:phosphorelay sensor kinase activity"/>
    <property type="evidence" value="ECO:0007669"/>
    <property type="project" value="InterPro"/>
</dbReference>
<dbReference type="EMBL" id="NIDE01000005">
    <property type="protein sequence ID" value="OWK41685.1"/>
    <property type="molecule type" value="Genomic_DNA"/>
</dbReference>
<evidence type="ECO:0000256" key="9">
    <source>
        <dbReference type="SAM" id="Coils"/>
    </source>
</evidence>
<feature type="coiled-coil region" evidence="9">
    <location>
        <begin position="243"/>
        <end position="270"/>
    </location>
</feature>
<dbReference type="OrthoDB" id="257730at2"/>
<organism evidence="12 13">
    <name type="scientific">Fimbriiglobus ruber</name>
    <dbReference type="NCBI Taxonomy" id="1908690"/>
    <lineage>
        <taxon>Bacteria</taxon>
        <taxon>Pseudomonadati</taxon>
        <taxon>Planctomycetota</taxon>
        <taxon>Planctomycetia</taxon>
        <taxon>Gemmatales</taxon>
        <taxon>Gemmataceae</taxon>
        <taxon>Fimbriiglobus</taxon>
    </lineage>
</organism>
<evidence type="ECO:0000256" key="7">
    <source>
        <dbReference type="ARBA" id="ARBA00022840"/>
    </source>
</evidence>
<evidence type="ECO:0000256" key="8">
    <source>
        <dbReference type="ARBA" id="ARBA00023012"/>
    </source>
</evidence>
<evidence type="ECO:0000259" key="11">
    <source>
        <dbReference type="PROSITE" id="PS50109"/>
    </source>
</evidence>
<dbReference type="InterPro" id="IPR036890">
    <property type="entry name" value="HATPase_C_sf"/>
</dbReference>
<dbReference type="InterPro" id="IPR003661">
    <property type="entry name" value="HisK_dim/P_dom"/>
</dbReference>
<feature type="transmembrane region" description="Helical" evidence="10">
    <location>
        <begin position="12"/>
        <end position="31"/>
    </location>
</feature>
<evidence type="ECO:0000256" key="6">
    <source>
        <dbReference type="ARBA" id="ARBA00022777"/>
    </source>
</evidence>
<keyword evidence="10" id="KW-0812">Transmembrane</keyword>
<sequence length="496" mass="53649">MKPLFVGRYSGLFVVLGGIVAVASLACTWYLNRLQVDLARAGRRDAAGMEAAQDFQLQLRHLRVHSLVLVADPTDARREVVQADLARIDAAFEAIRQTATTAEDVLLADRIEQDYQQYRANLNFDGLRASARPISDLALWSDAHHMGELLVPCRELADRQRERMNESLERSETQVAWAGQGLLSLGLAGVLAGLLSGYATARGLTRRVAQLSVRVRAVQAHLDQEVGAMIVEGPHTGDVDEQLDQVVDRVKAVCQRLQEQERDLLRAEQLAAVGHLAAGVAHEVRNPLTGVKFLLQAAARPLNPTPLTPERVHLLLQEIARIERTVQGLIDFARTPPPDRKPHDLRDVLGAAVKIAQSRADLKTIDVHVHYPAEPLPVEVDHDQMLSLFTNLLVNAIDATPAGGRVEVTTAVDADGMIRVDVADTGPGIDPALAGRLFTPFATTKPTGTGLGLTVARRIAREHGGAVTAANGPDGGARFTLALPVAERAHAETPGR</sequence>
<keyword evidence="7" id="KW-0067">ATP-binding</keyword>
<gene>
    <name evidence="12" type="ORF">FRUB_03763</name>
</gene>
<evidence type="ECO:0000256" key="10">
    <source>
        <dbReference type="SAM" id="Phobius"/>
    </source>
</evidence>
<keyword evidence="4" id="KW-0808">Transferase</keyword>
<dbReference type="PANTHER" id="PTHR43065:SF10">
    <property type="entry name" value="PEROXIDE STRESS-ACTIVATED HISTIDINE KINASE MAK3"/>
    <property type="match status" value="1"/>
</dbReference>
<dbReference type="PROSITE" id="PS50109">
    <property type="entry name" value="HIS_KIN"/>
    <property type="match status" value="1"/>
</dbReference>
<dbReference type="InterPro" id="IPR003594">
    <property type="entry name" value="HATPase_dom"/>
</dbReference>
<dbReference type="SMART" id="SM00387">
    <property type="entry name" value="HATPase_c"/>
    <property type="match status" value="1"/>
</dbReference>
<dbReference type="InterPro" id="IPR005467">
    <property type="entry name" value="His_kinase_dom"/>
</dbReference>
<evidence type="ECO:0000256" key="5">
    <source>
        <dbReference type="ARBA" id="ARBA00022741"/>
    </source>
</evidence>
<keyword evidence="3" id="KW-0597">Phosphoprotein</keyword>
<proteinExistence type="predicted"/>